<dbReference type="PANTHER" id="PTHR30269">
    <property type="entry name" value="TRANSMEMBRANE PROTEIN YFCA"/>
    <property type="match status" value="1"/>
</dbReference>
<name>A0A5K7ZUH4_9BACT</name>
<feature type="transmembrane region" description="Helical" evidence="8">
    <location>
        <begin position="114"/>
        <end position="138"/>
    </location>
</feature>
<dbReference type="InterPro" id="IPR002781">
    <property type="entry name" value="TM_pro_TauE-like"/>
</dbReference>
<evidence type="ECO:0000256" key="8">
    <source>
        <dbReference type="RuleBase" id="RU363041"/>
    </source>
</evidence>
<feature type="transmembrane region" description="Helical" evidence="8">
    <location>
        <begin position="7"/>
        <end position="30"/>
    </location>
</feature>
<dbReference type="GO" id="GO:0005886">
    <property type="term" value="C:plasma membrane"/>
    <property type="evidence" value="ECO:0007669"/>
    <property type="project" value="UniProtKB-SubCell"/>
</dbReference>
<sequence length="227" mass="24757">MTGTGTTTVIVALGSLIIEPKLTVVLASFINIFGGLSMLRVDPVPLSGRYWMPISLLMVVGSILGAVTLKYVPNQQFQLVLGAAFLLTALWFLFRAPPSRSDSGPPASARPMDLGIGTLAGFCGGFIGINAPPLVLHFSRYLDKRTMRRLLVLIFIPAAIAQTATFVVNGLFEKRMLVWGLLVIPTMILGVYLGNHTFHRISESWFRRALGLFLVFVSVRLILKGVV</sequence>
<evidence type="ECO:0000313" key="10">
    <source>
        <dbReference type="Proteomes" id="UP000425960"/>
    </source>
</evidence>
<feature type="transmembrane region" description="Helical" evidence="8">
    <location>
        <begin position="205"/>
        <end position="223"/>
    </location>
</feature>
<keyword evidence="6 8" id="KW-1133">Transmembrane helix</keyword>
<dbReference type="EMBL" id="AP021876">
    <property type="protein sequence ID" value="BBO83869.1"/>
    <property type="molecule type" value="Genomic_DNA"/>
</dbReference>
<evidence type="ECO:0000256" key="3">
    <source>
        <dbReference type="ARBA" id="ARBA00022448"/>
    </source>
</evidence>
<dbReference type="Pfam" id="PF01925">
    <property type="entry name" value="TauE"/>
    <property type="match status" value="1"/>
</dbReference>
<dbReference type="AlphaFoldDB" id="A0A5K7ZUH4"/>
<evidence type="ECO:0000256" key="2">
    <source>
        <dbReference type="ARBA" id="ARBA00009142"/>
    </source>
</evidence>
<dbReference type="PANTHER" id="PTHR30269:SF37">
    <property type="entry name" value="MEMBRANE TRANSPORTER PROTEIN"/>
    <property type="match status" value="1"/>
</dbReference>
<accession>A0A5K7ZUH4</accession>
<evidence type="ECO:0000256" key="1">
    <source>
        <dbReference type="ARBA" id="ARBA00004651"/>
    </source>
</evidence>
<keyword evidence="7 8" id="KW-0472">Membrane</keyword>
<feature type="transmembrane region" description="Helical" evidence="8">
    <location>
        <begin position="50"/>
        <end position="69"/>
    </location>
</feature>
<keyword evidence="3" id="KW-0813">Transport</keyword>
<evidence type="ECO:0000256" key="7">
    <source>
        <dbReference type="ARBA" id="ARBA00023136"/>
    </source>
</evidence>
<comment type="subcellular location">
    <subcellularLocation>
        <location evidence="1 8">Cell membrane</location>
        <topology evidence="1 8">Multi-pass membrane protein</topology>
    </subcellularLocation>
</comment>
<evidence type="ECO:0000313" key="9">
    <source>
        <dbReference type="EMBL" id="BBO83869.1"/>
    </source>
</evidence>
<evidence type="ECO:0000256" key="4">
    <source>
        <dbReference type="ARBA" id="ARBA00022475"/>
    </source>
</evidence>
<protein>
    <recommendedName>
        <fullName evidence="8">Probable membrane transporter protein</fullName>
    </recommendedName>
</protein>
<dbReference type="InterPro" id="IPR052017">
    <property type="entry name" value="TSUP"/>
</dbReference>
<comment type="similarity">
    <text evidence="2 8">Belongs to the 4-toluene sulfonate uptake permease (TSUP) (TC 2.A.102) family.</text>
</comment>
<evidence type="ECO:0000256" key="6">
    <source>
        <dbReference type="ARBA" id="ARBA00022989"/>
    </source>
</evidence>
<keyword evidence="5 8" id="KW-0812">Transmembrane</keyword>
<feature type="transmembrane region" description="Helical" evidence="8">
    <location>
        <begin position="176"/>
        <end position="193"/>
    </location>
</feature>
<feature type="transmembrane region" description="Helical" evidence="8">
    <location>
        <begin position="76"/>
        <end position="94"/>
    </location>
</feature>
<feature type="transmembrane region" description="Helical" evidence="8">
    <location>
        <begin position="150"/>
        <end position="170"/>
    </location>
</feature>
<organism evidence="9 10">
    <name type="scientific">Desulfosarcina ovata subsp. sediminis</name>
    <dbReference type="NCBI Taxonomy" id="885957"/>
    <lineage>
        <taxon>Bacteria</taxon>
        <taxon>Pseudomonadati</taxon>
        <taxon>Thermodesulfobacteriota</taxon>
        <taxon>Desulfobacteria</taxon>
        <taxon>Desulfobacterales</taxon>
        <taxon>Desulfosarcinaceae</taxon>
        <taxon>Desulfosarcina</taxon>
    </lineage>
</organism>
<proteinExistence type="inferred from homology"/>
<dbReference type="KEGG" id="dov:DSCO28_44350"/>
<gene>
    <name evidence="9" type="ORF">DSCO28_44350</name>
</gene>
<reference evidence="9 10" key="1">
    <citation type="submission" date="2019-11" db="EMBL/GenBank/DDBJ databases">
        <title>Comparative genomics of hydrocarbon-degrading Desulfosarcina strains.</title>
        <authorList>
            <person name="Watanabe M."/>
            <person name="Kojima H."/>
            <person name="Fukui M."/>
        </authorList>
    </citation>
    <scope>NUCLEOTIDE SEQUENCE [LARGE SCALE GENOMIC DNA]</scope>
    <source>
        <strain evidence="9 10">28bB2T</strain>
    </source>
</reference>
<dbReference type="Proteomes" id="UP000425960">
    <property type="component" value="Chromosome"/>
</dbReference>
<evidence type="ECO:0000256" key="5">
    <source>
        <dbReference type="ARBA" id="ARBA00022692"/>
    </source>
</evidence>
<keyword evidence="4 8" id="KW-1003">Cell membrane</keyword>